<dbReference type="OrthoDB" id="2345161at2759"/>
<dbReference type="Proteomes" id="UP000684084">
    <property type="component" value="Unassembled WGS sequence"/>
</dbReference>
<accession>A0A915Z0W1</accession>
<comment type="caution">
    <text evidence="2">The sequence shown here is derived from an EMBL/GenBank/DDBJ whole genome shotgun (WGS) entry which is preliminary data.</text>
</comment>
<reference evidence="2" key="1">
    <citation type="submission" date="2020-05" db="EMBL/GenBank/DDBJ databases">
        <authorList>
            <person name="Rincon C."/>
            <person name="Sanders R I."/>
            <person name="Robbins C."/>
            <person name="Chaturvedi A."/>
        </authorList>
    </citation>
    <scope>NUCLEOTIDE SEQUENCE</scope>
    <source>
        <strain evidence="2">CHB12</strain>
    </source>
</reference>
<evidence type="ECO:0000256" key="1">
    <source>
        <dbReference type="SAM" id="MobiDB-lite"/>
    </source>
</evidence>
<dbReference type="EMBL" id="CAGKOT010000012">
    <property type="protein sequence ID" value="CAB5358013.1"/>
    <property type="molecule type" value="Genomic_DNA"/>
</dbReference>
<sequence>MEPTILLRTFNTSNEARFLPFKGKYSNKQYYFSAIVIFLVMEFFQNLVKEKPSVKVSLQDVSKVVPKDWSDETVIFTKTERKTTMYRSGDRWCEDSSNLNGGRSMYFLLDKPRTSSEKTRGTNKLSIKTSKTTVRLDNDLGEKSHISSNSINSFLEERPSESKEDCIWSIIDSMPQLSDDSGLQYEQYEQYEQYDLPELLFSLKDKYSFHDETNKNILYDDEIKRFAKLYCITNFCLVLSCDDSIFWLKDPDGVIYIWSRIDSMMMRAGCDMKEALLNFLFHGENFFYVEDYTLKLIPVIKLKEEANKWYEENKDTITEIVVFDELLKPLEEKKEESNKGGKRKKRQRRKNKH</sequence>
<protein>
    <submittedName>
        <fullName evidence="2">Uncharacterized protein</fullName>
    </submittedName>
</protein>
<feature type="compositionally biased region" description="Basic residues" evidence="1">
    <location>
        <begin position="340"/>
        <end position="353"/>
    </location>
</feature>
<name>A0A915Z0W1_9GLOM</name>
<organism evidence="2 3">
    <name type="scientific">Rhizophagus irregularis</name>
    <dbReference type="NCBI Taxonomy" id="588596"/>
    <lineage>
        <taxon>Eukaryota</taxon>
        <taxon>Fungi</taxon>
        <taxon>Fungi incertae sedis</taxon>
        <taxon>Mucoromycota</taxon>
        <taxon>Glomeromycotina</taxon>
        <taxon>Glomeromycetes</taxon>
        <taxon>Glomerales</taxon>
        <taxon>Glomeraceae</taxon>
        <taxon>Rhizophagus</taxon>
    </lineage>
</organism>
<dbReference type="VEuPathDB" id="FungiDB:RhiirFUN_005201"/>
<feature type="region of interest" description="Disordered" evidence="1">
    <location>
        <begin position="333"/>
        <end position="353"/>
    </location>
</feature>
<proteinExistence type="predicted"/>
<evidence type="ECO:0000313" key="2">
    <source>
        <dbReference type="EMBL" id="CAB5358013.1"/>
    </source>
</evidence>
<gene>
    <name evidence="2" type="ORF">CHRIB12_LOCUS7045</name>
</gene>
<dbReference type="AlphaFoldDB" id="A0A915Z0W1"/>
<evidence type="ECO:0000313" key="3">
    <source>
        <dbReference type="Proteomes" id="UP000684084"/>
    </source>
</evidence>
<dbReference type="VEuPathDB" id="FungiDB:RhiirFUN_013484"/>